<comment type="function">
    <text evidence="1">Involved in the transposition of the insertion sequence.</text>
</comment>
<dbReference type="Pfam" id="PF13276">
    <property type="entry name" value="HTH_21"/>
    <property type="match status" value="1"/>
</dbReference>
<dbReference type="InterPro" id="IPR036397">
    <property type="entry name" value="RNaseH_sf"/>
</dbReference>
<gene>
    <name evidence="3" type="ORF">CLV67_1662</name>
</gene>
<dbReference type="PANTHER" id="PTHR46889:SF4">
    <property type="entry name" value="TRANSPOSASE INSO FOR INSERTION SEQUENCE ELEMENT IS911B-RELATED"/>
    <property type="match status" value="1"/>
</dbReference>
<dbReference type="Proteomes" id="UP000239415">
    <property type="component" value="Unassembled WGS sequence"/>
</dbReference>
<organism evidence="3 4">
    <name type="scientific">Actinoplanes italicus</name>
    <dbReference type="NCBI Taxonomy" id="113567"/>
    <lineage>
        <taxon>Bacteria</taxon>
        <taxon>Bacillati</taxon>
        <taxon>Actinomycetota</taxon>
        <taxon>Actinomycetes</taxon>
        <taxon>Micromonosporales</taxon>
        <taxon>Micromonosporaceae</taxon>
        <taxon>Actinoplanes</taxon>
    </lineage>
</organism>
<dbReference type="Gene3D" id="3.30.420.10">
    <property type="entry name" value="Ribonuclease H-like superfamily/Ribonuclease H"/>
    <property type="match status" value="1"/>
</dbReference>
<dbReference type="InterPro" id="IPR012337">
    <property type="entry name" value="RNaseH-like_sf"/>
</dbReference>
<evidence type="ECO:0000259" key="2">
    <source>
        <dbReference type="PROSITE" id="PS50994"/>
    </source>
</evidence>
<dbReference type="InterPro" id="IPR050900">
    <property type="entry name" value="Transposase_IS3/IS150/IS904"/>
</dbReference>
<dbReference type="InterPro" id="IPR001584">
    <property type="entry name" value="Integrase_cat-core"/>
</dbReference>
<keyword evidence="4" id="KW-1185">Reference proteome</keyword>
<dbReference type="OrthoDB" id="3215922at2"/>
<protein>
    <submittedName>
        <fullName evidence="3">Transposase InsO family protein</fullName>
    </submittedName>
</protein>
<dbReference type="SUPFAM" id="SSF53098">
    <property type="entry name" value="Ribonuclease H-like"/>
    <property type="match status" value="1"/>
</dbReference>
<dbReference type="Pfam" id="PF00665">
    <property type="entry name" value="rve"/>
    <property type="match status" value="1"/>
</dbReference>
<dbReference type="Pfam" id="PF13333">
    <property type="entry name" value="rve_2"/>
    <property type="match status" value="1"/>
</dbReference>
<dbReference type="GO" id="GO:0015074">
    <property type="term" value="P:DNA integration"/>
    <property type="evidence" value="ECO:0007669"/>
    <property type="project" value="InterPro"/>
</dbReference>
<dbReference type="GO" id="GO:0003676">
    <property type="term" value="F:nucleic acid binding"/>
    <property type="evidence" value="ECO:0007669"/>
    <property type="project" value="InterPro"/>
</dbReference>
<dbReference type="AlphaFoldDB" id="A0A2T0J3B2"/>
<dbReference type="RefSeq" id="WP_106331201.1">
    <property type="nucleotide sequence ID" value="NZ_PVMZ01000066.1"/>
</dbReference>
<reference evidence="3 4" key="1">
    <citation type="submission" date="2018-03" db="EMBL/GenBank/DDBJ databases">
        <title>Genomic Encyclopedia of Archaeal and Bacterial Type Strains, Phase II (KMG-II): from individual species to whole genera.</title>
        <authorList>
            <person name="Goeker M."/>
        </authorList>
    </citation>
    <scope>NUCLEOTIDE SEQUENCE [LARGE SCALE GENOMIC DNA]</scope>
    <source>
        <strain evidence="3 4">DSM 43146</strain>
    </source>
</reference>
<evidence type="ECO:0000313" key="3">
    <source>
        <dbReference type="EMBL" id="PRX02105.1"/>
    </source>
</evidence>
<proteinExistence type="predicted"/>
<dbReference type="NCBIfam" id="NF033516">
    <property type="entry name" value="transpos_IS3"/>
    <property type="match status" value="1"/>
</dbReference>
<feature type="domain" description="Integrase catalytic" evidence="2">
    <location>
        <begin position="123"/>
        <end position="289"/>
    </location>
</feature>
<evidence type="ECO:0000313" key="4">
    <source>
        <dbReference type="Proteomes" id="UP000239415"/>
    </source>
</evidence>
<dbReference type="PANTHER" id="PTHR46889">
    <property type="entry name" value="TRANSPOSASE INSF FOR INSERTION SEQUENCE IS3B-RELATED"/>
    <property type="match status" value="1"/>
</dbReference>
<sequence length="299" mass="33779">MNVYPFIAAEQAGKHNVKRACELLEVSRSAYYQHARGEQSTRDRVNTQLTEQIIAVHTASNGTYGAPRIHAELVAAGYRHGRKRVAARMREAGVAGRSPRRWRTTTIADPRAAVRPDLIERDFTVDPAAVDTRWCGDITYINTWEGWLYLATVIDLASRRVVGWAVADHLRTDLVDAALTDALQRRRPADGLIFHSDRGCQYTSAQHTRLAKRHGVRLSVGRRGQCWDNAVAESFFSTLKTELIHRQPWTTRTTAHQAIFEYIEGWYNTRRRHSSLGYRSPAAYENGTDISLLPALNVA</sequence>
<evidence type="ECO:0000256" key="1">
    <source>
        <dbReference type="ARBA" id="ARBA00002286"/>
    </source>
</evidence>
<dbReference type="InterPro" id="IPR025948">
    <property type="entry name" value="HTH-like_dom"/>
</dbReference>
<name>A0A2T0J3B2_9ACTN</name>
<comment type="caution">
    <text evidence="3">The sequence shown here is derived from an EMBL/GenBank/DDBJ whole genome shotgun (WGS) entry which is preliminary data.</text>
</comment>
<dbReference type="PROSITE" id="PS50994">
    <property type="entry name" value="INTEGRASE"/>
    <property type="match status" value="1"/>
</dbReference>
<dbReference type="EMBL" id="PVMZ01000066">
    <property type="protein sequence ID" value="PRX02105.1"/>
    <property type="molecule type" value="Genomic_DNA"/>
</dbReference>
<dbReference type="InterPro" id="IPR048020">
    <property type="entry name" value="Transpos_IS3"/>
</dbReference>
<accession>A0A2T0J3B2</accession>